<dbReference type="SUPFAM" id="SSF48008">
    <property type="entry name" value="GntR ligand-binding domain-like"/>
    <property type="match status" value="1"/>
</dbReference>
<keyword evidence="2 5" id="KW-0238">DNA-binding</keyword>
<dbReference type="PANTHER" id="PTHR43537">
    <property type="entry name" value="TRANSCRIPTIONAL REGULATOR, GNTR FAMILY"/>
    <property type="match status" value="1"/>
</dbReference>
<dbReference type="InterPro" id="IPR008920">
    <property type="entry name" value="TF_FadR/GntR_C"/>
</dbReference>
<dbReference type="InterPro" id="IPR036390">
    <property type="entry name" value="WH_DNA-bd_sf"/>
</dbReference>
<evidence type="ECO:0000256" key="1">
    <source>
        <dbReference type="ARBA" id="ARBA00023015"/>
    </source>
</evidence>
<sequence>MTSIDEGVARLRRYIDDLDLTGQERLPPEPILAERMGFTRSRLRTILKRMEADGTIWRHVGKGTFIGPPPPSGGEQLPATVAAKDLFEARLLIEPMLAARAAQEADEGDIAIMRACIDGMRNSASFQQWKRLDERLHRAVAGASHNSLLLTVHDTMRLSSRQAIDVRVRAVYGEPAEPRGVVEAEHIALVEAIAARDAEAAAQAMQAHILSVRSSLLPSS</sequence>
<dbReference type="InterPro" id="IPR000524">
    <property type="entry name" value="Tscrpt_reg_HTH_GntR"/>
</dbReference>
<dbReference type="SMART" id="SM00895">
    <property type="entry name" value="FCD"/>
    <property type="match status" value="1"/>
</dbReference>
<feature type="domain" description="HTH gntR-type" evidence="4">
    <location>
        <begin position="1"/>
        <end position="69"/>
    </location>
</feature>
<dbReference type="EMBL" id="JACHLR010000007">
    <property type="protein sequence ID" value="MBB4858659.1"/>
    <property type="molecule type" value="Genomic_DNA"/>
</dbReference>
<dbReference type="GO" id="GO:0003700">
    <property type="term" value="F:DNA-binding transcription factor activity"/>
    <property type="evidence" value="ECO:0007669"/>
    <property type="project" value="InterPro"/>
</dbReference>
<dbReference type="InterPro" id="IPR036388">
    <property type="entry name" value="WH-like_DNA-bd_sf"/>
</dbReference>
<dbReference type="Proteomes" id="UP000555448">
    <property type="component" value="Unassembled WGS sequence"/>
</dbReference>
<name>A0A7W7K9E0_9SPHN</name>
<dbReference type="SUPFAM" id="SSF46785">
    <property type="entry name" value="Winged helix' DNA-binding domain"/>
    <property type="match status" value="1"/>
</dbReference>
<reference evidence="5 6" key="1">
    <citation type="submission" date="2020-08" db="EMBL/GenBank/DDBJ databases">
        <title>Functional genomics of gut bacteria from endangered species of beetles.</title>
        <authorList>
            <person name="Carlos-Shanley C."/>
        </authorList>
    </citation>
    <scope>NUCLEOTIDE SEQUENCE [LARGE SCALE GENOMIC DNA]</scope>
    <source>
        <strain evidence="5 6">S00245</strain>
    </source>
</reference>
<organism evidence="5 6">
    <name type="scientific">Novosphingobium chloroacetimidivorans</name>
    <dbReference type="NCBI Taxonomy" id="1428314"/>
    <lineage>
        <taxon>Bacteria</taxon>
        <taxon>Pseudomonadati</taxon>
        <taxon>Pseudomonadota</taxon>
        <taxon>Alphaproteobacteria</taxon>
        <taxon>Sphingomonadales</taxon>
        <taxon>Sphingomonadaceae</taxon>
        <taxon>Novosphingobium</taxon>
    </lineage>
</organism>
<keyword evidence="3" id="KW-0804">Transcription</keyword>
<dbReference type="Gene3D" id="1.20.120.530">
    <property type="entry name" value="GntR ligand-binding domain-like"/>
    <property type="match status" value="1"/>
</dbReference>
<dbReference type="Pfam" id="PF00392">
    <property type="entry name" value="GntR"/>
    <property type="match status" value="1"/>
</dbReference>
<dbReference type="SMART" id="SM00345">
    <property type="entry name" value="HTH_GNTR"/>
    <property type="match status" value="1"/>
</dbReference>
<keyword evidence="1" id="KW-0805">Transcription regulation</keyword>
<protein>
    <submittedName>
        <fullName evidence="5">DNA-binding FadR family transcriptional regulator</fullName>
    </submittedName>
</protein>
<dbReference type="Gene3D" id="1.10.10.10">
    <property type="entry name" value="Winged helix-like DNA-binding domain superfamily/Winged helix DNA-binding domain"/>
    <property type="match status" value="1"/>
</dbReference>
<dbReference type="Pfam" id="PF07729">
    <property type="entry name" value="FCD"/>
    <property type="match status" value="1"/>
</dbReference>
<evidence type="ECO:0000313" key="5">
    <source>
        <dbReference type="EMBL" id="MBB4858659.1"/>
    </source>
</evidence>
<dbReference type="PROSITE" id="PS50949">
    <property type="entry name" value="HTH_GNTR"/>
    <property type="match status" value="1"/>
</dbReference>
<keyword evidence="6" id="KW-1185">Reference proteome</keyword>
<proteinExistence type="predicted"/>
<dbReference type="GO" id="GO:0003677">
    <property type="term" value="F:DNA binding"/>
    <property type="evidence" value="ECO:0007669"/>
    <property type="project" value="UniProtKB-KW"/>
</dbReference>
<dbReference type="AlphaFoldDB" id="A0A7W7K9E0"/>
<evidence type="ECO:0000313" key="6">
    <source>
        <dbReference type="Proteomes" id="UP000555448"/>
    </source>
</evidence>
<dbReference type="PANTHER" id="PTHR43537:SF5">
    <property type="entry name" value="UXU OPERON TRANSCRIPTIONAL REGULATOR"/>
    <property type="match status" value="1"/>
</dbReference>
<dbReference type="RefSeq" id="WP_184244525.1">
    <property type="nucleotide sequence ID" value="NZ_JACHLR010000007.1"/>
</dbReference>
<accession>A0A7W7K9E0</accession>
<dbReference type="InterPro" id="IPR011711">
    <property type="entry name" value="GntR_C"/>
</dbReference>
<evidence type="ECO:0000256" key="3">
    <source>
        <dbReference type="ARBA" id="ARBA00023163"/>
    </source>
</evidence>
<comment type="caution">
    <text evidence="5">The sequence shown here is derived from an EMBL/GenBank/DDBJ whole genome shotgun (WGS) entry which is preliminary data.</text>
</comment>
<gene>
    <name evidence="5" type="ORF">HNO88_001985</name>
</gene>
<evidence type="ECO:0000259" key="4">
    <source>
        <dbReference type="PROSITE" id="PS50949"/>
    </source>
</evidence>
<evidence type="ECO:0000256" key="2">
    <source>
        <dbReference type="ARBA" id="ARBA00023125"/>
    </source>
</evidence>